<sequence length="64" mass="7501">MVKEEEKCELDVWPYLQNMTGDVISRTAFGSIVKKEEEFFNSKKSKLSSLLKLYRLFMFPDGAF</sequence>
<dbReference type="GO" id="GO:0004497">
    <property type="term" value="F:monooxygenase activity"/>
    <property type="evidence" value="ECO:0007669"/>
    <property type="project" value="UniProtKB-KW"/>
</dbReference>
<dbReference type="STRING" id="63057.A0A2P5FLF5"/>
<dbReference type="Gene3D" id="1.20.120.990">
    <property type="entry name" value="Glycosyltransferase family 88, C-terminal domain"/>
    <property type="match status" value="1"/>
</dbReference>
<name>A0A2P5FLF5_TREOI</name>
<keyword evidence="8" id="KW-0472">Membrane</keyword>
<evidence type="ECO:0000256" key="2">
    <source>
        <dbReference type="ARBA" id="ARBA00010617"/>
    </source>
</evidence>
<proteinExistence type="inferred from homology"/>
<comment type="caution">
    <text evidence="9">The sequence shown here is derived from an EMBL/GenBank/DDBJ whole genome shotgun (WGS) entry which is preliminary data.</text>
</comment>
<protein>
    <submittedName>
        <fullName evidence="9">Cytochrome P</fullName>
    </submittedName>
</protein>
<evidence type="ECO:0000256" key="6">
    <source>
        <dbReference type="ARBA" id="ARBA00023004"/>
    </source>
</evidence>
<dbReference type="InterPro" id="IPR050665">
    <property type="entry name" value="Cytochrome_P450_Monooxygen"/>
</dbReference>
<dbReference type="PANTHER" id="PTHR24282:SF255">
    <property type="entry name" value="CYTOCHROME P450 72A11-RELATED"/>
    <property type="match status" value="1"/>
</dbReference>
<dbReference type="Proteomes" id="UP000237000">
    <property type="component" value="Unassembled WGS sequence"/>
</dbReference>
<keyword evidence="5" id="KW-0560">Oxidoreductase</keyword>
<reference evidence="10" key="1">
    <citation type="submission" date="2016-06" db="EMBL/GenBank/DDBJ databases">
        <title>Parallel loss of symbiosis genes in relatives of nitrogen-fixing non-legume Parasponia.</title>
        <authorList>
            <person name="Van Velzen R."/>
            <person name="Holmer R."/>
            <person name="Bu F."/>
            <person name="Rutten L."/>
            <person name="Van Zeijl A."/>
            <person name="Liu W."/>
            <person name="Santuari L."/>
            <person name="Cao Q."/>
            <person name="Sharma T."/>
            <person name="Shen D."/>
            <person name="Roswanjaya Y."/>
            <person name="Wardhani T."/>
            <person name="Kalhor M.S."/>
            <person name="Jansen J."/>
            <person name="Van den Hoogen J."/>
            <person name="Gungor B."/>
            <person name="Hartog M."/>
            <person name="Hontelez J."/>
            <person name="Verver J."/>
            <person name="Yang W.-C."/>
            <person name="Schijlen E."/>
            <person name="Repin R."/>
            <person name="Schilthuizen M."/>
            <person name="Schranz E."/>
            <person name="Heidstra R."/>
            <person name="Miyata K."/>
            <person name="Fedorova E."/>
            <person name="Kohlen W."/>
            <person name="Bisseling T."/>
            <person name="Smit S."/>
            <person name="Geurts R."/>
        </authorList>
    </citation>
    <scope>NUCLEOTIDE SEQUENCE [LARGE SCALE GENOMIC DNA]</scope>
    <source>
        <strain evidence="10">cv. RG33-2</strain>
    </source>
</reference>
<comment type="similarity">
    <text evidence="2">Belongs to the cytochrome P450 family.</text>
</comment>
<accession>A0A2P5FLF5</accession>
<dbReference type="EMBL" id="JXTC01000024">
    <property type="protein sequence ID" value="PON98586.1"/>
    <property type="molecule type" value="Genomic_DNA"/>
</dbReference>
<evidence type="ECO:0000256" key="7">
    <source>
        <dbReference type="ARBA" id="ARBA00023033"/>
    </source>
</evidence>
<evidence type="ECO:0000256" key="1">
    <source>
        <dbReference type="ARBA" id="ARBA00004167"/>
    </source>
</evidence>
<dbReference type="AlphaFoldDB" id="A0A2P5FLF5"/>
<keyword evidence="6" id="KW-0408">Iron</keyword>
<keyword evidence="4" id="KW-0479">Metal-binding</keyword>
<keyword evidence="10" id="KW-1185">Reference proteome</keyword>
<dbReference type="GO" id="GO:0016020">
    <property type="term" value="C:membrane"/>
    <property type="evidence" value="ECO:0007669"/>
    <property type="project" value="UniProtKB-SubCell"/>
</dbReference>
<evidence type="ECO:0000256" key="8">
    <source>
        <dbReference type="ARBA" id="ARBA00023136"/>
    </source>
</evidence>
<organism evidence="9 10">
    <name type="scientific">Trema orientale</name>
    <name type="common">Charcoal tree</name>
    <name type="synonym">Celtis orientalis</name>
    <dbReference type="NCBI Taxonomy" id="63057"/>
    <lineage>
        <taxon>Eukaryota</taxon>
        <taxon>Viridiplantae</taxon>
        <taxon>Streptophyta</taxon>
        <taxon>Embryophyta</taxon>
        <taxon>Tracheophyta</taxon>
        <taxon>Spermatophyta</taxon>
        <taxon>Magnoliopsida</taxon>
        <taxon>eudicotyledons</taxon>
        <taxon>Gunneridae</taxon>
        <taxon>Pentapetalae</taxon>
        <taxon>rosids</taxon>
        <taxon>fabids</taxon>
        <taxon>Rosales</taxon>
        <taxon>Cannabaceae</taxon>
        <taxon>Trema</taxon>
    </lineage>
</organism>
<dbReference type="OrthoDB" id="1470350at2759"/>
<dbReference type="GO" id="GO:0046872">
    <property type="term" value="F:metal ion binding"/>
    <property type="evidence" value="ECO:0007669"/>
    <property type="project" value="UniProtKB-KW"/>
</dbReference>
<evidence type="ECO:0000256" key="4">
    <source>
        <dbReference type="ARBA" id="ARBA00022723"/>
    </source>
</evidence>
<evidence type="ECO:0000256" key="5">
    <source>
        <dbReference type="ARBA" id="ARBA00023002"/>
    </source>
</evidence>
<evidence type="ECO:0000313" key="9">
    <source>
        <dbReference type="EMBL" id="PON98586.1"/>
    </source>
</evidence>
<comment type="subcellular location">
    <subcellularLocation>
        <location evidence="1">Membrane</location>
        <topology evidence="1">Single-pass membrane protein</topology>
    </subcellularLocation>
</comment>
<keyword evidence="3" id="KW-0349">Heme</keyword>
<dbReference type="GO" id="GO:0016705">
    <property type="term" value="F:oxidoreductase activity, acting on paired donors, with incorporation or reduction of molecular oxygen"/>
    <property type="evidence" value="ECO:0007669"/>
    <property type="project" value="UniProtKB-ARBA"/>
</dbReference>
<dbReference type="InParanoid" id="A0A2P5FLF5"/>
<gene>
    <name evidence="9" type="ORF">TorRG33x02_058200</name>
</gene>
<keyword evidence="7" id="KW-0503">Monooxygenase</keyword>
<evidence type="ECO:0000256" key="3">
    <source>
        <dbReference type="ARBA" id="ARBA00022617"/>
    </source>
</evidence>
<evidence type="ECO:0000313" key="10">
    <source>
        <dbReference type="Proteomes" id="UP000237000"/>
    </source>
</evidence>
<dbReference type="PANTHER" id="PTHR24282">
    <property type="entry name" value="CYTOCHROME P450 FAMILY MEMBER"/>
    <property type="match status" value="1"/>
</dbReference>